<keyword evidence="2" id="KW-1185">Reference proteome</keyword>
<evidence type="ECO:0000313" key="2">
    <source>
        <dbReference type="Proteomes" id="UP000015454"/>
    </source>
</evidence>
<organism evidence="1 2">
    <name type="scientific">Leptospira broomii serovar Hurstbridge str. 5399</name>
    <dbReference type="NCBI Taxonomy" id="1049789"/>
    <lineage>
        <taxon>Bacteria</taxon>
        <taxon>Pseudomonadati</taxon>
        <taxon>Spirochaetota</taxon>
        <taxon>Spirochaetia</taxon>
        <taxon>Leptospirales</taxon>
        <taxon>Leptospiraceae</taxon>
        <taxon>Leptospira</taxon>
    </lineage>
</organism>
<sequence length="48" mass="5398">MISGFSNRFLLPVGLFSNIFHLVRGLSIHSPEKAIYPSTDLPLMDKHT</sequence>
<dbReference type="EMBL" id="AHMO02000008">
    <property type="protein sequence ID" value="EQA44526.1"/>
    <property type="molecule type" value="Genomic_DNA"/>
</dbReference>
<gene>
    <name evidence="1" type="ORF">LEP1GSC050_2044</name>
</gene>
<name>T0F9F1_9LEPT</name>
<dbReference type="Proteomes" id="UP000015454">
    <property type="component" value="Unassembled WGS sequence"/>
</dbReference>
<proteinExistence type="predicted"/>
<protein>
    <submittedName>
        <fullName evidence="1">Uncharacterized protein</fullName>
    </submittedName>
</protein>
<comment type="caution">
    <text evidence="1">The sequence shown here is derived from an EMBL/GenBank/DDBJ whole genome shotgun (WGS) entry which is preliminary data.</text>
</comment>
<accession>T0F9F1</accession>
<reference evidence="1" key="1">
    <citation type="submission" date="2013-05" db="EMBL/GenBank/DDBJ databases">
        <authorList>
            <person name="Harkins D.M."/>
            <person name="Durkin A.S."/>
            <person name="Brinkac L.M."/>
            <person name="Haft D.H."/>
            <person name="Selengut J.D."/>
            <person name="Sanka R."/>
            <person name="DePew J."/>
            <person name="Purushe J."/>
            <person name="Hartskeerl R.A."/>
            <person name="Ahmed A."/>
            <person name="van der Linden H."/>
            <person name="Goris M.G.A."/>
            <person name="Vinetz J.M."/>
            <person name="Sutton G.G."/>
            <person name="Nierman W.C."/>
            <person name="Fouts D.E."/>
        </authorList>
    </citation>
    <scope>NUCLEOTIDE SEQUENCE [LARGE SCALE GENOMIC DNA]</scope>
    <source>
        <strain evidence="1">5399</strain>
    </source>
</reference>
<dbReference type="AlphaFoldDB" id="T0F9F1"/>
<evidence type="ECO:0000313" key="1">
    <source>
        <dbReference type="EMBL" id="EQA44526.1"/>
    </source>
</evidence>